<evidence type="ECO:0000313" key="2">
    <source>
        <dbReference type="EMBL" id="KGM93347.1"/>
    </source>
</evidence>
<evidence type="ECO:0000259" key="1">
    <source>
        <dbReference type="Pfam" id="PF09339"/>
    </source>
</evidence>
<dbReference type="GO" id="GO:0003677">
    <property type="term" value="F:DNA binding"/>
    <property type="evidence" value="ECO:0007669"/>
    <property type="project" value="InterPro"/>
</dbReference>
<protein>
    <recommendedName>
        <fullName evidence="1">HTH iclR-type domain-containing protein</fullName>
    </recommendedName>
</protein>
<dbReference type="Proteomes" id="UP000030014">
    <property type="component" value="Unassembled WGS sequence"/>
</dbReference>
<accession>A0A0A0HXT8</accession>
<dbReference type="AlphaFoldDB" id="A0A0A0HXT8"/>
<feature type="domain" description="HTH iclR-type" evidence="1">
    <location>
        <begin position="57"/>
        <end position="89"/>
    </location>
</feature>
<dbReference type="InterPro" id="IPR005471">
    <property type="entry name" value="Tscrpt_reg_IclR_N"/>
</dbReference>
<dbReference type="EMBL" id="JDRY01000170">
    <property type="protein sequence ID" value="KGM93347.1"/>
    <property type="molecule type" value="Genomic_DNA"/>
</dbReference>
<name>A0A0A0HXT8_CLOBO</name>
<dbReference type="RefSeq" id="WP_039260163.1">
    <property type="nucleotide sequence ID" value="NZ_JDRY01000170.1"/>
</dbReference>
<dbReference type="Gene3D" id="1.10.10.10">
    <property type="entry name" value="Winged helix-like DNA-binding domain superfamily/Winged helix DNA-binding domain"/>
    <property type="match status" value="1"/>
</dbReference>
<proteinExistence type="predicted"/>
<organism evidence="2 3">
    <name type="scientific">Clostridium botulinum C/D str. DC5</name>
    <dbReference type="NCBI Taxonomy" id="1443128"/>
    <lineage>
        <taxon>Bacteria</taxon>
        <taxon>Bacillati</taxon>
        <taxon>Bacillota</taxon>
        <taxon>Clostridia</taxon>
        <taxon>Eubacteriales</taxon>
        <taxon>Clostridiaceae</taxon>
        <taxon>Clostridium</taxon>
    </lineage>
</organism>
<reference evidence="2 3" key="1">
    <citation type="submission" date="2014-01" db="EMBL/GenBank/DDBJ databases">
        <title>Plasmidome dynamics in the species complex Clostridium novyi sensu lato converts strains of independent lineages into distinctly different pathogens.</title>
        <authorList>
            <person name="Skarin H."/>
            <person name="Segerman B."/>
        </authorList>
    </citation>
    <scope>NUCLEOTIDE SEQUENCE [LARGE SCALE GENOMIC DNA]</scope>
    <source>
        <strain evidence="2 3">DC5</strain>
    </source>
</reference>
<dbReference type="InterPro" id="IPR036388">
    <property type="entry name" value="WH-like_DNA-bd_sf"/>
</dbReference>
<dbReference type="SUPFAM" id="SSF46785">
    <property type="entry name" value="Winged helix' DNA-binding domain"/>
    <property type="match status" value="1"/>
</dbReference>
<comment type="caution">
    <text evidence="2">The sequence shown here is derived from an EMBL/GenBank/DDBJ whole genome shotgun (WGS) entry which is preliminary data.</text>
</comment>
<dbReference type="Pfam" id="PF09339">
    <property type="entry name" value="HTH_IclR"/>
    <property type="match status" value="1"/>
</dbReference>
<evidence type="ECO:0000313" key="3">
    <source>
        <dbReference type="Proteomes" id="UP000030014"/>
    </source>
</evidence>
<dbReference type="InterPro" id="IPR036390">
    <property type="entry name" value="WH_DNA-bd_sf"/>
</dbReference>
<sequence length="108" mass="12886">MGIIDKGIYILQIEDECIGFLNMDFIKNFDLKPNEVEFVKNLIPLQIDKGIDDWMILRLDDIAEQFNIPKPTVSRYMQKLKQTNILVQEDFRSPLWKFNPNIVHYEIR</sequence>
<gene>
    <name evidence="2" type="ORF">Z955_15345</name>
</gene>
<dbReference type="GO" id="GO:0006355">
    <property type="term" value="P:regulation of DNA-templated transcription"/>
    <property type="evidence" value="ECO:0007669"/>
    <property type="project" value="InterPro"/>
</dbReference>